<gene>
    <name evidence="8" type="primary">wipi1</name>
</gene>
<dbReference type="AlphaFoldDB" id="A0A8C5FQT5"/>
<keyword evidence="4" id="KW-0072">Autophagy</keyword>
<dbReference type="InterPro" id="IPR001680">
    <property type="entry name" value="WD40_rpt"/>
</dbReference>
<evidence type="ECO:0000256" key="5">
    <source>
        <dbReference type="ARBA" id="ARBA00023121"/>
    </source>
</evidence>
<evidence type="ECO:0000256" key="3">
    <source>
        <dbReference type="ARBA" id="ARBA00022737"/>
    </source>
</evidence>
<keyword evidence="3" id="KW-0677">Repeat</keyword>
<dbReference type="PANTHER" id="PTHR11227">
    <property type="entry name" value="WD-REPEAT PROTEIN INTERACTING WITH PHOSPHOINOSIDES WIPI -RELATED"/>
    <property type="match status" value="1"/>
</dbReference>
<proteinExistence type="inferred from homology"/>
<dbReference type="InterPro" id="IPR036322">
    <property type="entry name" value="WD40_repeat_dom_sf"/>
</dbReference>
<evidence type="ECO:0000256" key="1">
    <source>
        <dbReference type="ARBA" id="ARBA00004623"/>
    </source>
</evidence>
<name>A0A8C5FQT5_GADMO</name>
<accession>A0A8C5FQT5</accession>
<evidence type="ECO:0000313" key="9">
    <source>
        <dbReference type="Proteomes" id="UP000694546"/>
    </source>
</evidence>
<evidence type="ECO:0008006" key="10">
    <source>
        <dbReference type="Google" id="ProtNLM"/>
    </source>
</evidence>
<sequence length="391" mass="43388">MSFRLSQERLLGGLMAGFPVVLVRAFLPADSPDVFIVERLFSSSLVVVVSTALPRRMNVYHFKKGTEICNYSYSHDILAVRLNRQRLVVCLEESIYIHNIKDMKLLKTLLNTPSNPSGLCALSVNHSNSYLAHPGSATIGEIVVYDANILSTVTMIPAHDTPLAALAFNAQGTRLASASERGTVIRVFSIPDGQRLFEFRRGMKRYVNISSLSFSPDGQFLCTSSNTETVHIFKLEQLGITGEEASPTWTAYVGKMFSAASSYLPTGVTGMMSQDRAFATAHLLAMGRRNICTLAVIQKLPRLLVMSADGQLLIYNVDPQEGGECTLAHKHRYAPRQSQPRPELCTTSSGPSRQLITYFSSSSQRFRWRKDLSQRACTNKAYITSIIYTRL</sequence>
<dbReference type="Pfam" id="PF21032">
    <property type="entry name" value="PROPPIN"/>
    <property type="match status" value="1"/>
</dbReference>
<dbReference type="InterPro" id="IPR048720">
    <property type="entry name" value="PROPPIN"/>
</dbReference>
<organism evidence="8 9">
    <name type="scientific">Gadus morhua</name>
    <name type="common">Atlantic cod</name>
    <dbReference type="NCBI Taxonomy" id="8049"/>
    <lineage>
        <taxon>Eukaryota</taxon>
        <taxon>Metazoa</taxon>
        <taxon>Chordata</taxon>
        <taxon>Craniata</taxon>
        <taxon>Vertebrata</taxon>
        <taxon>Euteleostomi</taxon>
        <taxon>Actinopterygii</taxon>
        <taxon>Neopterygii</taxon>
        <taxon>Teleostei</taxon>
        <taxon>Neoteleostei</taxon>
        <taxon>Acanthomorphata</taxon>
        <taxon>Zeiogadaria</taxon>
        <taxon>Gadariae</taxon>
        <taxon>Gadiformes</taxon>
        <taxon>Gadoidei</taxon>
        <taxon>Gadidae</taxon>
        <taxon>Gadus</taxon>
    </lineage>
</organism>
<dbReference type="InterPro" id="IPR015943">
    <property type="entry name" value="WD40/YVTN_repeat-like_dom_sf"/>
</dbReference>
<dbReference type="GO" id="GO:0032266">
    <property type="term" value="F:phosphatidylinositol-3-phosphate binding"/>
    <property type="evidence" value="ECO:0007669"/>
    <property type="project" value="UniProtKB-ARBA"/>
</dbReference>
<protein>
    <recommendedName>
        <fullName evidence="10">WD repeat domain phosphoinositide-interacting protein 1</fullName>
    </recommendedName>
</protein>
<evidence type="ECO:0000256" key="6">
    <source>
        <dbReference type="ARBA" id="ARBA00023136"/>
    </source>
</evidence>
<dbReference type="Ensembl" id="ENSGMOT00000048897.1">
    <property type="protein sequence ID" value="ENSGMOP00000054633.1"/>
    <property type="gene ID" value="ENSGMOG00000016775.2"/>
</dbReference>
<dbReference type="SUPFAM" id="SSF50978">
    <property type="entry name" value="WD40 repeat-like"/>
    <property type="match status" value="1"/>
</dbReference>
<dbReference type="Gene3D" id="2.130.10.10">
    <property type="entry name" value="YVTN repeat-like/Quinoprotein amine dehydrogenase"/>
    <property type="match status" value="1"/>
</dbReference>
<dbReference type="GO" id="GO:0034497">
    <property type="term" value="P:protein localization to phagophore assembly site"/>
    <property type="evidence" value="ECO:0007669"/>
    <property type="project" value="UniProtKB-ARBA"/>
</dbReference>
<dbReference type="GeneTree" id="ENSGT00940000156833"/>
<evidence type="ECO:0000256" key="7">
    <source>
        <dbReference type="ARBA" id="ARBA00025740"/>
    </source>
</evidence>
<reference evidence="8" key="2">
    <citation type="submission" date="2025-09" db="UniProtKB">
        <authorList>
            <consortium name="Ensembl"/>
        </authorList>
    </citation>
    <scope>IDENTIFICATION</scope>
</reference>
<comment type="subcellular location">
    <subcellularLocation>
        <location evidence="1">Preautophagosomal structure membrane</location>
        <topology evidence="1">Peripheral membrane protein</topology>
    </subcellularLocation>
</comment>
<keyword evidence="6" id="KW-0472">Membrane</keyword>
<dbReference type="GO" id="GO:0034045">
    <property type="term" value="C:phagophore assembly site membrane"/>
    <property type="evidence" value="ECO:0007669"/>
    <property type="project" value="UniProtKB-SubCell"/>
</dbReference>
<dbReference type="GO" id="GO:0006950">
    <property type="term" value="P:response to stress"/>
    <property type="evidence" value="ECO:0007669"/>
    <property type="project" value="UniProtKB-ARBA"/>
</dbReference>
<keyword evidence="9" id="KW-1185">Reference proteome</keyword>
<keyword evidence="2" id="KW-0853">WD repeat</keyword>
<dbReference type="SMART" id="SM00320">
    <property type="entry name" value="WD40"/>
    <property type="match status" value="2"/>
</dbReference>
<comment type="similarity">
    <text evidence="7">Belongs to the WD repeat PROPPIN family.</text>
</comment>
<evidence type="ECO:0000256" key="2">
    <source>
        <dbReference type="ARBA" id="ARBA00022574"/>
    </source>
</evidence>
<dbReference type="FunFam" id="2.130.10.10:FF:000145">
    <property type="entry name" value="WD repeat domain phosphoinositide-interacting protein 2"/>
    <property type="match status" value="1"/>
</dbReference>
<evidence type="ECO:0000313" key="8">
    <source>
        <dbReference type="Ensembl" id="ENSGMOP00000054633.1"/>
    </source>
</evidence>
<dbReference type="Proteomes" id="UP000694546">
    <property type="component" value="Chromosome 2"/>
</dbReference>
<evidence type="ECO:0000256" key="4">
    <source>
        <dbReference type="ARBA" id="ARBA00023006"/>
    </source>
</evidence>
<keyword evidence="5" id="KW-0446">Lipid-binding</keyword>
<reference evidence="8" key="1">
    <citation type="submission" date="2025-08" db="UniProtKB">
        <authorList>
            <consortium name="Ensembl"/>
        </authorList>
    </citation>
    <scope>IDENTIFICATION</scope>
</reference>